<evidence type="ECO:0000313" key="1">
    <source>
        <dbReference type="Proteomes" id="UP000887565"/>
    </source>
</evidence>
<dbReference type="AlphaFoldDB" id="A0A915IML1"/>
<reference evidence="2" key="1">
    <citation type="submission" date="2022-11" db="UniProtKB">
        <authorList>
            <consortium name="WormBaseParasite"/>
        </authorList>
    </citation>
    <scope>IDENTIFICATION</scope>
</reference>
<dbReference type="WBParaSite" id="nRc.2.0.1.t15216-RA">
    <property type="protein sequence ID" value="nRc.2.0.1.t15216-RA"/>
    <property type="gene ID" value="nRc.2.0.1.g15216"/>
</dbReference>
<proteinExistence type="predicted"/>
<evidence type="ECO:0000313" key="2">
    <source>
        <dbReference type="WBParaSite" id="nRc.2.0.1.t15216-RA"/>
    </source>
</evidence>
<keyword evidence="1" id="KW-1185">Reference proteome</keyword>
<name>A0A915IML1_ROMCU</name>
<organism evidence="1 2">
    <name type="scientific">Romanomermis culicivorax</name>
    <name type="common">Nematode worm</name>
    <dbReference type="NCBI Taxonomy" id="13658"/>
    <lineage>
        <taxon>Eukaryota</taxon>
        <taxon>Metazoa</taxon>
        <taxon>Ecdysozoa</taxon>
        <taxon>Nematoda</taxon>
        <taxon>Enoplea</taxon>
        <taxon>Dorylaimia</taxon>
        <taxon>Mermithida</taxon>
        <taxon>Mermithoidea</taxon>
        <taxon>Mermithidae</taxon>
        <taxon>Romanomermis</taxon>
    </lineage>
</organism>
<protein>
    <submittedName>
        <fullName evidence="2">Uncharacterized protein</fullName>
    </submittedName>
</protein>
<accession>A0A915IML1</accession>
<dbReference type="Proteomes" id="UP000887565">
    <property type="component" value="Unplaced"/>
</dbReference>
<sequence length="119" mass="13249">MAKSFIDNNTKAFKEELFCDCTIFVSTNNQDDDDDYAEGNRIKDEKMIIENLGGSYADAENGFSLQPPLLKMELDQCGKLCFASATTAGDPHFIAVLSTFFIPIDRPVDQHCNAIDFLP</sequence>